<keyword evidence="2 8" id="KW-0349">Heme</keyword>
<evidence type="ECO:0000256" key="3">
    <source>
        <dbReference type="ARBA" id="ARBA00022692"/>
    </source>
</evidence>
<feature type="signal peptide" evidence="10">
    <location>
        <begin position="1"/>
        <end position="22"/>
    </location>
</feature>
<dbReference type="InterPro" id="IPR002326">
    <property type="entry name" value="Cyt_c1"/>
</dbReference>
<keyword evidence="4 8" id="KW-0479">Metal-binding</keyword>
<sequence length="273" mass="30771">MKKFLLSLIAAGATLWSGQALAAGAEVALDKAPIDVRDVESIQRGAQLFSNYCLSCHGAVAVRYNRMMDLGLSEQQIRDNLMFAADKPGETMRVAMTAADGKVWFGATPPDLSLIARSNRPDWLYTYLRSFYRDSSRPTGWNNAVFDKVGMPHVLWQLQGDLELKVVPGRVQQPAPDVVRSWEHVEHKDGKDVVSTHQLVLTKAGELTRLNDGKAVTLDYDRKVADLVNYLVWMGEPAQTTRERIGYGVLLFLLFLLAPMAYFLKREYWRDIH</sequence>
<evidence type="ECO:0000256" key="2">
    <source>
        <dbReference type="ARBA" id="ARBA00022617"/>
    </source>
</evidence>
<dbReference type="Proteomes" id="UP001595791">
    <property type="component" value="Unassembled WGS sequence"/>
</dbReference>
<organism evidence="12 13">
    <name type="scientific">Chitinimonas lacunae</name>
    <dbReference type="NCBI Taxonomy" id="1963018"/>
    <lineage>
        <taxon>Bacteria</taxon>
        <taxon>Pseudomonadati</taxon>
        <taxon>Pseudomonadota</taxon>
        <taxon>Betaproteobacteria</taxon>
        <taxon>Neisseriales</taxon>
        <taxon>Chitinibacteraceae</taxon>
        <taxon>Chitinimonas</taxon>
    </lineage>
</organism>
<protein>
    <submittedName>
        <fullName evidence="12">Cytochrome c1</fullName>
    </submittedName>
</protein>
<keyword evidence="5 9" id="KW-1133">Transmembrane helix</keyword>
<dbReference type="InterPro" id="IPR036909">
    <property type="entry name" value="Cyt_c-like_dom_sf"/>
</dbReference>
<evidence type="ECO:0000313" key="12">
    <source>
        <dbReference type="EMBL" id="MFC4160080.1"/>
    </source>
</evidence>
<dbReference type="SUPFAM" id="SSF46626">
    <property type="entry name" value="Cytochrome c"/>
    <property type="match status" value="1"/>
</dbReference>
<evidence type="ECO:0000256" key="5">
    <source>
        <dbReference type="ARBA" id="ARBA00022989"/>
    </source>
</evidence>
<evidence type="ECO:0000256" key="9">
    <source>
        <dbReference type="SAM" id="Phobius"/>
    </source>
</evidence>
<evidence type="ECO:0000313" key="13">
    <source>
        <dbReference type="Proteomes" id="UP001595791"/>
    </source>
</evidence>
<keyword evidence="7 9" id="KW-0472">Membrane</keyword>
<dbReference type="Pfam" id="PF02167">
    <property type="entry name" value="Cytochrom_C1"/>
    <property type="match status" value="1"/>
</dbReference>
<name>A0ABV8MRY5_9NEIS</name>
<accession>A0ABV8MRY5</accession>
<evidence type="ECO:0000256" key="4">
    <source>
        <dbReference type="ARBA" id="ARBA00022723"/>
    </source>
</evidence>
<dbReference type="PANTHER" id="PTHR10266:SF3">
    <property type="entry name" value="CYTOCHROME C1, HEME PROTEIN, MITOCHONDRIAL"/>
    <property type="match status" value="1"/>
</dbReference>
<evidence type="ECO:0000256" key="6">
    <source>
        <dbReference type="ARBA" id="ARBA00023004"/>
    </source>
</evidence>
<evidence type="ECO:0000256" key="7">
    <source>
        <dbReference type="ARBA" id="ARBA00023136"/>
    </source>
</evidence>
<evidence type="ECO:0000256" key="10">
    <source>
        <dbReference type="SAM" id="SignalP"/>
    </source>
</evidence>
<comment type="subcellular location">
    <subcellularLocation>
        <location evidence="1">Membrane</location>
    </subcellularLocation>
</comment>
<evidence type="ECO:0000256" key="8">
    <source>
        <dbReference type="PROSITE-ProRule" id="PRU00433"/>
    </source>
</evidence>
<dbReference type="InterPro" id="IPR009056">
    <property type="entry name" value="Cyt_c-like_dom"/>
</dbReference>
<dbReference type="Gene3D" id="1.10.760.10">
    <property type="entry name" value="Cytochrome c-like domain"/>
    <property type="match status" value="1"/>
</dbReference>
<evidence type="ECO:0000256" key="1">
    <source>
        <dbReference type="ARBA" id="ARBA00004370"/>
    </source>
</evidence>
<proteinExistence type="predicted"/>
<dbReference type="PROSITE" id="PS51007">
    <property type="entry name" value="CYTC"/>
    <property type="match status" value="1"/>
</dbReference>
<evidence type="ECO:0000259" key="11">
    <source>
        <dbReference type="PROSITE" id="PS51007"/>
    </source>
</evidence>
<keyword evidence="6 8" id="KW-0408">Iron</keyword>
<comment type="caution">
    <text evidence="12">The sequence shown here is derived from an EMBL/GenBank/DDBJ whole genome shotgun (WGS) entry which is preliminary data.</text>
</comment>
<dbReference type="EMBL" id="JBHSBU010000001">
    <property type="protein sequence ID" value="MFC4160080.1"/>
    <property type="molecule type" value="Genomic_DNA"/>
</dbReference>
<gene>
    <name evidence="12" type="ORF">ACFOW7_12045</name>
</gene>
<keyword evidence="13" id="KW-1185">Reference proteome</keyword>
<dbReference type="PRINTS" id="PR00603">
    <property type="entry name" value="CYTOCHROMEC1"/>
</dbReference>
<reference evidence="13" key="1">
    <citation type="journal article" date="2019" name="Int. J. Syst. Evol. Microbiol.">
        <title>The Global Catalogue of Microorganisms (GCM) 10K type strain sequencing project: providing services to taxonomists for standard genome sequencing and annotation.</title>
        <authorList>
            <consortium name="The Broad Institute Genomics Platform"/>
            <consortium name="The Broad Institute Genome Sequencing Center for Infectious Disease"/>
            <person name="Wu L."/>
            <person name="Ma J."/>
        </authorList>
    </citation>
    <scope>NUCLEOTIDE SEQUENCE [LARGE SCALE GENOMIC DNA]</scope>
    <source>
        <strain evidence="13">LMG 29894</strain>
    </source>
</reference>
<keyword evidence="3 9" id="KW-0812">Transmembrane</keyword>
<dbReference type="RefSeq" id="WP_378164523.1">
    <property type="nucleotide sequence ID" value="NZ_JBHSBU010000001.1"/>
</dbReference>
<feature type="chain" id="PRO_5045888298" evidence="10">
    <location>
        <begin position="23"/>
        <end position="273"/>
    </location>
</feature>
<feature type="transmembrane region" description="Helical" evidence="9">
    <location>
        <begin position="245"/>
        <end position="264"/>
    </location>
</feature>
<keyword evidence="10" id="KW-0732">Signal</keyword>
<feature type="domain" description="Cytochrome c" evidence="11">
    <location>
        <begin position="40"/>
        <end position="235"/>
    </location>
</feature>
<dbReference type="PANTHER" id="PTHR10266">
    <property type="entry name" value="CYTOCHROME C1"/>
    <property type="match status" value="1"/>
</dbReference>